<protein>
    <submittedName>
        <fullName evidence="1">Uncharacterized protein</fullName>
    </submittedName>
</protein>
<name>A0A7R9FUR2_TIMSH</name>
<organism evidence="1">
    <name type="scientific">Timema shepardi</name>
    <name type="common">Walking stick</name>
    <dbReference type="NCBI Taxonomy" id="629360"/>
    <lineage>
        <taxon>Eukaryota</taxon>
        <taxon>Metazoa</taxon>
        <taxon>Ecdysozoa</taxon>
        <taxon>Arthropoda</taxon>
        <taxon>Hexapoda</taxon>
        <taxon>Insecta</taxon>
        <taxon>Pterygota</taxon>
        <taxon>Neoptera</taxon>
        <taxon>Polyneoptera</taxon>
        <taxon>Phasmatodea</taxon>
        <taxon>Timematodea</taxon>
        <taxon>Timematoidea</taxon>
        <taxon>Timematidae</taxon>
        <taxon>Timema</taxon>
    </lineage>
</organism>
<sequence>MWVMLKSHVYVTPTRTIQEIKQRIMVEVKAVQQAVFGQLPAMAELNYLDKVKWLEMYGVDLHPVLIYISTLLSGGPLGGCMVKVVILPLDWTANDGESGFKFRVVEVDIAPSNVPVLSAQIITIPPEVTTYSMALGTLKFIAAL</sequence>
<accession>A0A7R9FUR2</accession>
<evidence type="ECO:0000313" key="1">
    <source>
        <dbReference type="EMBL" id="CAD7256050.1"/>
    </source>
</evidence>
<reference evidence="1" key="1">
    <citation type="submission" date="2020-11" db="EMBL/GenBank/DDBJ databases">
        <authorList>
            <person name="Tran Van P."/>
        </authorList>
    </citation>
    <scope>NUCLEOTIDE SEQUENCE</scope>
</reference>
<proteinExistence type="predicted"/>
<dbReference type="AlphaFoldDB" id="A0A7R9FUR2"/>
<gene>
    <name evidence="1" type="ORF">TSIB3V08_LOCUS341</name>
</gene>
<dbReference type="EMBL" id="OC000078">
    <property type="protein sequence ID" value="CAD7256050.1"/>
    <property type="molecule type" value="Genomic_DNA"/>
</dbReference>